<dbReference type="Pfam" id="PF13302">
    <property type="entry name" value="Acetyltransf_3"/>
    <property type="match status" value="1"/>
</dbReference>
<dbReference type="GO" id="GO:0005840">
    <property type="term" value="C:ribosome"/>
    <property type="evidence" value="ECO:0007669"/>
    <property type="project" value="UniProtKB-KW"/>
</dbReference>
<evidence type="ECO:0000313" key="2">
    <source>
        <dbReference type="EMBL" id="BAK16931.1"/>
    </source>
</evidence>
<dbReference type="SUPFAM" id="SSF55729">
    <property type="entry name" value="Acyl-CoA N-acyltransferases (Nat)"/>
    <property type="match status" value="1"/>
</dbReference>
<keyword evidence="3" id="KW-1185">Reference proteome</keyword>
<dbReference type="EMBL" id="AP012157">
    <property type="protein sequence ID" value="BAK16931.1"/>
    <property type="molecule type" value="Genomic_DNA"/>
</dbReference>
<dbReference type="KEGG" id="siv:SSIL_2508"/>
<dbReference type="RefSeq" id="WP_014824165.1">
    <property type="nucleotide sequence ID" value="NC_018065.1"/>
</dbReference>
<dbReference type="Proteomes" id="UP000006691">
    <property type="component" value="Chromosome"/>
</dbReference>
<dbReference type="InterPro" id="IPR051531">
    <property type="entry name" value="N-acetyltransferase"/>
</dbReference>
<reference evidence="2 3" key="2">
    <citation type="journal article" date="2012" name="J. Biosci. Bioeng.">
        <title>Complete genome sequence and characterization of the N-acylhomoserine lactone-degrading gene of the potato leaf-associated Solibacillus silvestris.</title>
        <authorList>
            <person name="Morohoshi T."/>
            <person name="Tominaga Y."/>
            <person name="Someya N."/>
            <person name="Ikeda T."/>
        </authorList>
    </citation>
    <scope>NUCLEOTIDE SEQUENCE [LARGE SCALE GENOMIC DNA]</scope>
    <source>
        <strain evidence="2 3">StLB046</strain>
    </source>
</reference>
<dbReference type="GO" id="GO:0005737">
    <property type="term" value="C:cytoplasm"/>
    <property type="evidence" value="ECO:0007669"/>
    <property type="project" value="TreeGrafter"/>
</dbReference>
<dbReference type="STRING" id="1002809.SSIL_2508"/>
<dbReference type="Gene3D" id="3.40.630.30">
    <property type="match status" value="1"/>
</dbReference>
<keyword evidence="2" id="KW-0689">Ribosomal protein</keyword>
<dbReference type="PATRIC" id="fig|1002809.3.peg.2524"/>
<name>F2F1R8_SOLSS</name>
<feature type="domain" description="N-acetyltransferase" evidence="1">
    <location>
        <begin position="10"/>
        <end position="174"/>
    </location>
</feature>
<dbReference type="InterPro" id="IPR000182">
    <property type="entry name" value="GNAT_dom"/>
</dbReference>
<dbReference type="HOGENOM" id="CLU_013985_3_6_9"/>
<organism evidence="2 3">
    <name type="scientific">Solibacillus silvestris (strain StLB046)</name>
    <name type="common">Bacillus silvestris</name>
    <dbReference type="NCBI Taxonomy" id="1002809"/>
    <lineage>
        <taxon>Bacteria</taxon>
        <taxon>Bacillati</taxon>
        <taxon>Bacillota</taxon>
        <taxon>Bacilli</taxon>
        <taxon>Bacillales</taxon>
        <taxon>Caryophanaceae</taxon>
        <taxon>Solibacillus</taxon>
    </lineage>
</organism>
<dbReference type="PANTHER" id="PTHR43792:SF9">
    <property type="entry name" value="RIBOSOMAL-PROTEIN-ALANINE ACETYLTRANSFERASE"/>
    <property type="match status" value="1"/>
</dbReference>
<sequence>MFPKLETKRLVLREILPSDAEDIYSIFSNEEVTKYYGLNTFKKIEQAEKLNEAFTINFQSEKGMRWGIEKKGVPGLIGTIGFNSWSKTHRRAEVGYEIYPDFWRNGYASEAVAKIVDHGFQEMELIRIGAIVFVENIGSSQLLMKQGFEKEGILRKYMYQNNEAFDVIMLSKCNRQNNGAE</sequence>
<dbReference type="eggNOG" id="COG1670">
    <property type="taxonomic scope" value="Bacteria"/>
</dbReference>
<dbReference type="PROSITE" id="PS51186">
    <property type="entry name" value="GNAT"/>
    <property type="match status" value="1"/>
</dbReference>
<accession>F2F1R8</accession>
<evidence type="ECO:0000313" key="3">
    <source>
        <dbReference type="Proteomes" id="UP000006691"/>
    </source>
</evidence>
<gene>
    <name evidence="2" type="ordered locus">SSIL_2508</name>
</gene>
<proteinExistence type="predicted"/>
<keyword evidence="2" id="KW-0687">Ribonucleoprotein</keyword>
<evidence type="ECO:0000259" key="1">
    <source>
        <dbReference type="PROSITE" id="PS51186"/>
    </source>
</evidence>
<dbReference type="AlphaFoldDB" id="F2F1R8"/>
<dbReference type="InterPro" id="IPR016181">
    <property type="entry name" value="Acyl_CoA_acyltransferase"/>
</dbReference>
<reference evidence="3" key="1">
    <citation type="submission" date="2011-04" db="EMBL/GenBank/DDBJ databases">
        <title>Genome sequence of Solibacillus silvestris StLB046.</title>
        <authorList>
            <person name="Morohoshi T."/>
            <person name="Someya N."/>
            <person name="Ikeda T."/>
        </authorList>
    </citation>
    <scope>NUCLEOTIDE SEQUENCE [LARGE SCALE GENOMIC DNA]</scope>
    <source>
        <strain evidence="3">StLB046</strain>
    </source>
</reference>
<dbReference type="GO" id="GO:0008999">
    <property type="term" value="F:protein-N-terminal-alanine acetyltransferase activity"/>
    <property type="evidence" value="ECO:0007669"/>
    <property type="project" value="TreeGrafter"/>
</dbReference>
<dbReference type="PANTHER" id="PTHR43792">
    <property type="entry name" value="GNAT FAMILY, PUTATIVE (AFU_ORTHOLOGUE AFUA_3G00765)-RELATED-RELATED"/>
    <property type="match status" value="1"/>
</dbReference>
<protein>
    <submittedName>
        <fullName evidence="2">Acetyltransferase, including N-acetylase of ribosomal protein</fullName>
    </submittedName>
</protein>